<dbReference type="Pfam" id="PF05201">
    <property type="entry name" value="GlutR_N"/>
    <property type="match status" value="1"/>
</dbReference>
<evidence type="ECO:0000259" key="12">
    <source>
        <dbReference type="Pfam" id="PF05201"/>
    </source>
</evidence>
<dbReference type="Gene3D" id="3.30.460.30">
    <property type="entry name" value="Glutamyl-tRNA reductase, N-terminal domain"/>
    <property type="match status" value="1"/>
</dbReference>
<evidence type="ECO:0000313" key="13">
    <source>
        <dbReference type="EMBL" id="MDQ7251226.1"/>
    </source>
</evidence>
<dbReference type="SUPFAM" id="SSF69075">
    <property type="entry name" value="Glutamyl tRNA-reductase dimerization domain"/>
    <property type="match status" value="1"/>
</dbReference>
<evidence type="ECO:0000259" key="11">
    <source>
        <dbReference type="Pfam" id="PF01488"/>
    </source>
</evidence>
<comment type="similarity">
    <text evidence="2 8 9">Belongs to the glutamyl-tRNA reductase family.</text>
</comment>
<keyword evidence="14" id="KW-1185">Reference proteome</keyword>
<accession>A0ABU0YU38</accession>
<dbReference type="InterPro" id="IPR006151">
    <property type="entry name" value="Shikm_DH/Glu-tRNA_Rdtase"/>
</dbReference>
<dbReference type="InterPro" id="IPR015896">
    <property type="entry name" value="4pyrrol_synth_GluRdtase_dimer"/>
</dbReference>
<keyword evidence="4 8" id="KW-0521">NADP</keyword>
<feature type="binding site" evidence="8">
    <location>
        <begin position="48"/>
        <end position="51"/>
    </location>
    <ligand>
        <name>substrate</name>
    </ligand>
</feature>
<comment type="subunit">
    <text evidence="8">Homodimer.</text>
</comment>
<comment type="pathway">
    <text evidence="1 8 9">Porphyrin-containing compound metabolism; protoporphyrin-IX biosynthesis; 5-aminolevulinate from L-glutamyl-tRNA(Glu): step 1/2.</text>
</comment>
<evidence type="ECO:0000256" key="5">
    <source>
        <dbReference type="ARBA" id="ARBA00023002"/>
    </source>
</evidence>
<evidence type="ECO:0000256" key="9">
    <source>
        <dbReference type="RuleBase" id="RU000584"/>
    </source>
</evidence>
<comment type="catalytic activity">
    <reaction evidence="7 8 9">
        <text>(S)-4-amino-5-oxopentanoate + tRNA(Glu) + NADP(+) = L-glutamyl-tRNA(Glu) + NADPH + H(+)</text>
        <dbReference type="Rhea" id="RHEA:12344"/>
        <dbReference type="Rhea" id="RHEA-COMP:9663"/>
        <dbReference type="Rhea" id="RHEA-COMP:9680"/>
        <dbReference type="ChEBI" id="CHEBI:15378"/>
        <dbReference type="ChEBI" id="CHEBI:57501"/>
        <dbReference type="ChEBI" id="CHEBI:57783"/>
        <dbReference type="ChEBI" id="CHEBI:58349"/>
        <dbReference type="ChEBI" id="CHEBI:78442"/>
        <dbReference type="ChEBI" id="CHEBI:78520"/>
        <dbReference type="EC" id="1.2.1.70"/>
    </reaction>
</comment>
<sequence length="415" mass="44400">MTFLVVGASHKGAPDLLRDRLQGTEADQLRLMVRCREIGLEQAAVLATCDRCEIWATVEDAGANAPKLAALIAEAAALPAAQVAPQLHHLTGAEALRYAFAVAASLESQIVGEPQVLAQVKDAHRLAARAGMLGTELDAVFRSALQTGKKVRSETEIAQESVSMAACVIALCRQVFGNLPNINALILGDGELGEFVMQQLAEAGLSRWTFVHRSPERAQAWASRHRASHAATLADLDRLLPAADVTISALDGAQTVIGPDQVKAAVKARRRAPMLFVDLAVPGDIDPRVNDVDDAFLYGLDDLERLAMRGRHGREEAATAAWNIIDAAVVAFERDSEARTAATALSALKAHFDAERERLLAEQPGLDAAEATRRLINRLLHRPITVLKDSAPDPKLEAAALALFGIGTGAKENED</sequence>
<name>A0ABU0YU38_9PROT</name>
<dbReference type="SUPFAM" id="SSF69742">
    <property type="entry name" value="Glutamyl tRNA-reductase catalytic, N-terminal domain"/>
    <property type="match status" value="1"/>
</dbReference>
<comment type="caution">
    <text evidence="8">Lacks conserved residue(s) required for the propagation of feature annotation.</text>
</comment>
<dbReference type="PANTHER" id="PTHR43013">
    <property type="entry name" value="GLUTAMYL-TRNA REDUCTASE"/>
    <property type="match status" value="1"/>
</dbReference>
<dbReference type="InterPro" id="IPR000343">
    <property type="entry name" value="4pyrrol_synth_GluRdtase"/>
</dbReference>
<dbReference type="InterPro" id="IPR036343">
    <property type="entry name" value="GluRdtase_N_sf"/>
</dbReference>
<dbReference type="InterPro" id="IPR015895">
    <property type="entry name" value="4pyrrol_synth_GluRdtase_N"/>
</dbReference>
<dbReference type="InterPro" id="IPR036291">
    <property type="entry name" value="NAD(P)-bd_dom_sf"/>
</dbReference>
<feature type="domain" description="Quinate/shikimate 5-dehydrogenase/glutamyl-tRNA reductase" evidence="11">
    <location>
        <begin position="171"/>
        <end position="305"/>
    </location>
</feature>
<dbReference type="PIRSF" id="PIRSF000445">
    <property type="entry name" value="4pyrrol_synth_GluRdtase"/>
    <property type="match status" value="1"/>
</dbReference>
<comment type="miscellaneous">
    <text evidence="8">During catalysis, the active site Cys acts as a nucleophile attacking the alpha-carbonyl group of tRNA-bound glutamate with the formation of a thioester intermediate between enzyme and glutamate, and the concomitant release of tRNA(Glu). The thioester intermediate is finally reduced by direct hydride transfer from NADPH, to form the product GSA.</text>
</comment>
<feature type="binding site" evidence="8">
    <location>
        <position position="119"/>
    </location>
    <ligand>
        <name>substrate</name>
    </ligand>
</feature>
<feature type="binding site" evidence="8">
    <location>
        <begin position="188"/>
        <end position="193"/>
    </location>
    <ligand>
        <name>NADP(+)</name>
        <dbReference type="ChEBI" id="CHEBI:58349"/>
    </ligand>
</feature>
<comment type="domain">
    <text evidence="8">Possesses an unusual extended V-shaped dimeric structure with each monomer consisting of three distinct domains arranged along a curved 'spinal' alpha-helix. The N-terminal catalytic domain specifically recognizes the glutamate moiety of the substrate. The second domain is the NADPH-binding domain, and the third C-terminal domain is responsible for dimerization.</text>
</comment>
<feature type="domain" description="Glutamyl-tRNA reductase N-terminal" evidence="12">
    <location>
        <begin position="6"/>
        <end position="155"/>
    </location>
</feature>
<comment type="caution">
    <text evidence="13">The sequence shown here is derived from an EMBL/GenBank/DDBJ whole genome shotgun (WGS) entry which is preliminary data.</text>
</comment>
<keyword evidence="6 8" id="KW-0627">Porphyrin biosynthesis</keyword>
<evidence type="ECO:0000256" key="2">
    <source>
        <dbReference type="ARBA" id="ARBA00005916"/>
    </source>
</evidence>
<evidence type="ECO:0000256" key="4">
    <source>
        <dbReference type="ARBA" id="ARBA00022857"/>
    </source>
</evidence>
<dbReference type="Gene3D" id="3.40.50.720">
    <property type="entry name" value="NAD(P)-binding Rossmann-like Domain"/>
    <property type="match status" value="1"/>
</dbReference>
<proteinExistence type="inferred from homology"/>
<dbReference type="HAMAP" id="MF_00087">
    <property type="entry name" value="Glu_tRNA_reductase"/>
    <property type="match status" value="1"/>
</dbReference>
<evidence type="ECO:0000259" key="10">
    <source>
        <dbReference type="Pfam" id="PF00745"/>
    </source>
</evidence>
<keyword evidence="5 8" id="KW-0560">Oxidoreductase</keyword>
<dbReference type="InterPro" id="IPR036453">
    <property type="entry name" value="GluRdtase_dimer_dom_sf"/>
</dbReference>
<dbReference type="InterPro" id="IPR018214">
    <property type="entry name" value="GluRdtase_CS"/>
</dbReference>
<dbReference type="PROSITE" id="PS00747">
    <property type="entry name" value="GLUTR"/>
    <property type="match status" value="1"/>
</dbReference>
<dbReference type="PANTHER" id="PTHR43013:SF1">
    <property type="entry name" value="GLUTAMYL-TRNA REDUCTASE"/>
    <property type="match status" value="1"/>
</dbReference>
<dbReference type="EMBL" id="JAUYVI010000010">
    <property type="protein sequence ID" value="MDQ7251226.1"/>
    <property type="molecule type" value="Genomic_DNA"/>
</dbReference>
<evidence type="ECO:0000313" key="14">
    <source>
        <dbReference type="Proteomes" id="UP001230156"/>
    </source>
</evidence>
<dbReference type="Proteomes" id="UP001230156">
    <property type="component" value="Unassembled WGS sequence"/>
</dbReference>
<evidence type="ECO:0000256" key="6">
    <source>
        <dbReference type="ARBA" id="ARBA00023244"/>
    </source>
</evidence>
<protein>
    <recommendedName>
        <fullName evidence="3 8">Glutamyl-tRNA reductase</fullName>
        <shortName evidence="8">GluTR</shortName>
        <ecNumber evidence="3 8">1.2.1.70</ecNumber>
    </recommendedName>
</protein>
<dbReference type="NCBIfam" id="TIGR01035">
    <property type="entry name" value="hemA"/>
    <property type="match status" value="1"/>
</dbReference>
<dbReference type="Pfam" id="PF01488">
    <property type="entry name" value="Shikimate_DH"/>
    <property type="match status" value="1"/>
</dbReference>
<dbReference type="RefSeq" id="WP_379961391.1">
    <property type="nucleotide sequence ID" value="NZ_JAUYVI010000010.1"/>
</dbReference>
<evidence type="ECO:0000256" key="3">
    <source>
        <dbReference type="ARBA" id="ARBA00012970"/>
    </source>
</evidence>
<evidence type="ECO:0000256" key="7">
    <source>
        <dbReference type="ARBA" id="ARBA00047464"/>
    </source>
</evidence>
<organism evidence="13 14">
    <name type="scientific">Dongia sedimenti</name>
    <dbReference type="NCBI Taxonomy" id="3064282"/>
    <lineage>
        <taxon>Bacteria</taxon>
        <taxon>Pseudomonadati</taxon>
        <taxon>Pseudomonadota</taxon>
        <taxon>Alphaproteobacteria</taxon>
        <taxon>Rhodospirillales</taxon>
        <taxon>Dongiaceae</taxon>
        <taxon>Dongia</taxon>
    </lineage>
</organism>
<reference evidence="14" key="1">
    <citation type="submission" date="2023-08" db="EMBL/GenBank/DDBJ databases">
        <title>Rhodospirillaceae gen. nov., a novel taxon isolated from the Yangtze River Yuezi River estuary sludge.</title>
        <authorList>
            <person name="Ruan L."/>
        </authorList>
    </citation>
    <scope>NUCLEOTIDE SEQUENCE [LARGE SCALE GENOMIC DNA]</scope>
    <source>
        <strain evidence="14">R-7</strain>
    </source>
</reference>
<feature type="domain" description="Tetrapyrrole biosynthesis glutamyl-tRNA reductase dimerisation" evidence="10">
    <location>
        <begin position="321"/>
        <end position="404"/>
    </location>
</feature>
<feature type="active site" description="Nucleophile" evidence="8">
    <location>
        <position position="49"/>
    </location>
</feature>
<dbReference type="Pfam" id="PF00745">
    <property type="entry name" value="GlutR_dimer"/>
    <property type="match status" value="1"/>
</dbReference>
<dbReference type="EC" id="1.2.1.70" evidence="3 8"/>
<dbReference type="GO" id="GO:0008883">
    <property type="term" value="F:glutamyl-tRNA reductase activity"/>
    <property type="evidence" value="ECO:0007669"/>
    <property type="project" value="UniProtKB-EC"/>
</dbReference>
<evidence type="ECO:0000256" key="1">
    <source>
        <dbReference type="ARBA" id="ARBA00005059"/>
    </source>
</evidence>
<feature type="binding site" evidence="8">
    <location>
        <position position="108"/>
    </location>
    <ligand>
        <name>substrate</name>
    </ligand>
</feature>
<comment type="function">
    <text evidence="8">Catalyzes the NADPH-dependent reduction of glutamyl-tRNA(Glu) to glutamate 1-semialdehyde (GSA).</text>
</comment>
<evidence type="ECO:0000256" key="8">
    <source>
        <dbReference type="HAMAP-Rule" id="MF_00087"/>
    </source>
</evidence>
<gene>
    <name evidence="8 13" type="primary">hemA</name>
    <name evidence="13" type="ORF">Q8A70_26305</name>
</gene>
<dbReference type="SUPFAM" id="SSF51735">
    <property type="entry name" value="NAD(P)-binding Rossmann-fold domains"/>
    <property type="match status" value="1"/>
</dbReference>
<feature type="binding site" evidence="8">
    <location>
        <begin position="113"/>
        <end position="115"/>
    </location>
    <ligand>
        <name>substrate</name>
    </ligand>
</feature>